<dbReference type="AlphaFoldDB" id="A0A367YVC0"/>
<evidence type="ECO:0000256" key="5">
    <source>
        <dbReference type="ARBA" id="ARBA00031122"/>
    </source>
</evidence>
<dbReference type="Pfam" id="PF06276">
    <property type="entry name" value="FhuF"/>
    <property type="match status" value="1"/>
</dbReference>
<feature type="region of interest" description="Disordered" evidence="6">
    <location>
        <begin position="1"/>
        <end position="32"/>
    </location>
</feature>
<dbReference type="Gene3D" id="1.10.510.40">
    <property type="match status" value="1"/>
</dbReference>
<evidence type="ECO:0000256" key="2">
    <source>
        <dbReference type="ARBA" id="ARBA00005102"/>
    </source>
</evidence>
<sequence>MTTTTRPHRPDAVDAGSPWTAPPRPGTDLGPITIEPLDPDRDAALLHGWVTSPRSRFWGMQEADLETVRAAYAAIDADPSHSAWLGSVAGAPAFLAETYDPARSELAQHYPVRDGDLGMHVLVGPAERRVPGFTSAVFAAVMDFCFADPAVRRVVVEPDVGNRLVAAKNAAAGFVVDRLVRLSDKTAALSFCTREAFRTSALGPEPAERPDDSAPHLEPGVAARAHRHLVTKALAEFSHERLLAPRRLGEDRWAVDVDGGRVRYTFAAVHHPLEHWVVEAATVGRTVDGEPRELDVLELVVELAPVLGIPDTLLGTYLEEVSSTLASLAYKWTSAAASADDLLGAGFQQIEAAMTEGHPAFLANNGRIGFGRRAHDTWSPEAGRPQRLVWVAARRTLSHFAAARDVTEEQHYRDEVGAEGLQLLHDRLERLGLDPADYRLLPVHPWQWDTRVAITFAADVARRYLVHLGETEDRYQAQQSIRTFFDVDRPDRSYVKTALAVQNMGFLRGLSARYMRATPAINDYVADLVRGDATLRGCGFSVLREHATIGYTGSVYTRLPAGSPYQKMLAALWRESPVPGLAPDERLATMASLLHRDADGRSHLAALVRGSGLDAAEWVRRYLRVYLRPVAHCLLAHDLAFMPHGENLIMVLRDHAPARMIMKDIGEEVAVLSADRPLPPQVERVRAPVGEDVAALSVQTDVFDGVLRFVAAVLDVDGLLDVHRFWALVADCLDEWEADHPELAGRLDLRAPRFAHSCLNRLQLRNTLQMVDLTDQASSLIMSGTLANPVARAAAR</sequence>
<feature type="domain" description="Acyltransferase MbtK/IucB-like conserved" evidence="7">
    <location>
        <begin position="35"/>
        <end position="83"/>
    </location>
</feature>
<evidence type="ECO:0000256" key="1">
    <source>
        <dbReference type="ARBA" id="ARBA00003818"/>
    </source>
</evidence>
<evidence type="ECO:0000313" key="9">
    <source>
        <dbReference type="Proteomes" id="UP000252770"/>
    </source>
</evidence>
<dbReference type="Pfam" id="PF13523">
    <property type="entry name" value="Acetyltransf_8"/>
    <property type="match status" value="1"/>
</dbReference>
<dbReference type="InterPro" id="IPR007310">
    <property type="entry name" value="Aerobactin_biosyn_IucA/IucC_N"/>
</dbReference>
<comment type="similarity">
    <text evidence="3">Belongs to the IucA/IucC family.</text>
</comment>
<dbReference type="GO" id="GO:0016881">
    <property type="term" value="F:acid-amino acid ligase activity"/>
    <property type="evidence" value="ECO:0007669"/>
    <property type="project" value="UniProtKB-ARBA"/>
</dbReference>
<dbReference type="GO" id="GO:0019290">
    <property type="term" value="P:siderophore biosynthetic process"/>
    <property type="evidence" value="ECO:0007669"/>
    <property type="project" value="InterPro"/>
</dbReference>
<proteinExistence type="inferred from homology"/>
<gene>
    <name evidence="8" type="ORF">DT076_10070</name>
</gene>
<dbReference type="Proteomes" id="UP000252770">
    <property type="component" value="Unassembled WGS sequence"/>
</dbReference>
<dbReference type="SUPFAM" id="SSF55729">
    <property type="entry name" value="Acyl-CoA N-acyltransferases (Nat)"/>
    <property type="match status" value="1"/>
</dbReference>
<dbReference type="InterPro" id="IPR037455">
    <property type="entry name" value="LucA/IucC-like"/>
</dbReference>
<evidence type="ECO:0000256" key="6">
    <source>
        <dbReference type="SAM" id="MobiDB-lite"/>
    </source>
</evidence>
<dbReference type="SMART" id="SM01006">
    <property type="entry name" value="AlcB"/>
    <property type="match status" value="1"/>
</dbReference>
<dbReference type="PANTHER" id="PTHR34384">
    <property type="entry name" value="L-2,3-DIAMINOPROPANOATE--CITRATE LIGASE"/>
    <property type="match status" value="1"/>
</dbReference>
<evidence type="ECO:0000259" key="7">
    <source>
        <dbReference type="SMART" id="SM01006"/>
    </source>
</evidence>
<protein>
    <recommendedName>
        <fullName evidence="4">Lysine N-acyltransferase MbtK</fullName>
    </recommendedName>
    <alternativeName>
        <fullName evidence="5">Mycobactin synthase protein K</fullName>
    </alternativeName>
</protein>
<dbReference type="UniPathway" id="UPA00011"/>
<dbReference type="GO" id="GO:0016746">
    <property type="term" value="F:acyltransferase activity"/>
    <property type="evidence" value="ECO:0007669"/>
    <property type="project" value="InterPro"/>
</dbReference>
<evidence type="ECO:0000313" key="8">
    <source>
        <dbReference type="EMBL" id="RCK69768.1"/>
    </source>
</evidence>
<dbReference type="Gene3D" id="6.10.250.3370">
    <property type="match status" value="1"/>
</dbReference>
<dbReference type="InterPro" id="IPR019432">
    <property type="entry name" value="Acyltransferase_MbtK/IucB-like"/>
</dbReference>
<name>A0A367YVC0_9ACTN</name>
<evidence type="ECO:0000256" key="3">
    <source>
        <dbReference type="ARBA" id="ARBA00007832"/>
    </source>
</evidence>
<organism evidence="8 9">
    <name type="scientific">Desertihabitans brevis</name>
    <dbReference type="NCBI Taxonomy" id="2268447"/>
    <lineage>
        <taxon>Bacteria</taxon>
        <taxon>Bacillati</taxon>
        <taxon>Actinomycetota</taxon>
        <taxon>Actinomycetes</taxon>
        <taxon>Propionibacteriales</taxon>
        <taxon>Propionibacteriaceae</taxon>
        <taxon>Desertihabitans</taxon>
    </lineage>
</organism>
<comment type="function">
    <text evidence="1">Acyltransferase required for the direct transfer of medium- to long-chain fatty acyl moieties from a carrier protein (MbtL) on to the epsilon-amino group of lysine residue in the mycobactin core.</text>
</comment>
<reference evidence="8 9" key="1">
    <citation type="submission" date="2018-07" db="EMBL/GenBank/DDBJ databases">
        <title>Desertimonas flava gen. nov. sp. nov.</title>
        <authorList>
            <person name="Liu S."/>
        </authorList>
    </citation>
    <scope>NUCLEOTIDE SEQUENCE [LARGE SCALE GENOMIC DNA]</scope>
    <source>
        <strain evidence="8 9">16Sb5-5</strain>
    </source>
</reference>
<dbReference type="Gene3D" id="3.40.630.30">
    <property type="match status" value="1"/>
</dbReference>
<comment type="pathway">
    <text evidence="2">Siderophore biosynthesis; mycobactin biosynthesis.</text>
</comment>
<dbReference type="Pfam" id="PF04183">
    <property type="entry name" value="IucA_IucC"/>
    <property type="match status" value="1"/>
</dbReference>
<evidence type="ECO:0000256" key="4">
    <source>
        <dbReference type="ARBA" id="ARBA00020586"/>
    </source>
</evidence>
<keyword evidence="9" id="KW-1185">Reference proteome</keyword>
<dbReference type="InterPro" id="IPR016181">
    <property type="entry name" value="Acyl_CoA_acyltransferase"/>
</dbReference>
<dbReference type="EMBL" id="QOUI01000005">
    <property type="protein sequence ID" value="RCK69768.1"/>
    <property type="molecule type" value="Genomic_DNA"/>
</dbReference>
<dbReference type="RefSeq" id="WP_114126527.1">
    <property type="nucleotide sequence ID" value="NZ_QOUI01000005.1"/>
</dbReference>
<comment type="caution">
    <text evidence="8">The sequence shown here is derived from an EMBL/GenBank/DDBJ whole genome shotgun (WGS) entry which is preliminary data.</text>
</comment>
<dbReference type="Gene3D" id="3.30.310.280">
    <property type="match status" value="1"/>
</dbReference>
<accession>A0A367YVC0</accession>
<keyword evidence="8" id="KW-0808">Transferase</keyword>
<dbReference type="PANTHER" id="PTHR34384:SF6">
    <property type="entry name" value="STAPHYLOFERRIN B SYNTHASE"/>
    <property type="match status" value="1"/>
</dbReference>
<dbReference type="InterPro" id="IPR022770">
    <property type="entry name" value="IucA/IucC-like_C"/>
</dbReference>